<evidence type="ECO:0000313" key="10">
    <source>
        <dbReference type="Proteomes" id="UP000049023"/>
    </source>
</evidence>
<dbReference type="Proteomes" id="UP000256381">
    <property type="component" value="Unassembled WGS sequence"/>
</dbReference>
<feature type="chain" id="PRO_5044363609" evidence="1">
    <location>
        <begin position="25"/>
        <end position="139"/>
    </location>
</feature>
<evidence type="ECO:0000313" key="9">
    <source>
        <dbReference type="Proteomes" id="UP000046947"/>
    </source>
</evidence>
<reference evidence="7 12" key="2">
    <citation type="journal article" date="2017" name="N. Engl. J. Med.">
        <title>Transmission of Extensively Drug-Resistant Tuberculosis in South Africa.</title>
        <authorList>
            <person name="Shah N.S."/>
            <person name="Auld S.C."/>
            <person name="Brust J.C."/>
            <person name="Mathema B."/>
            <person name="Ismail N."/>
            <person name="Moodley P."/>
            <person name="Mlisana K."/>
            <person name="Allana S."/>
            <person name="Campbell A."/>
            <person name="Mthiyane T."/>
            <person name="Morris N."/>
            <person name="Mpangase P."/>
            <person name="van der Meulen H."/>
            <person name="Omar S.V."/>
            <person name="Brown T.S."/>
            <person name="Narechania A."/>
            <person name="Shaskina E."/>
            <person name="Kapwata T."/>
            <person name="Kreiswirth B."/>
            <person name="Gandhi N.R."/>
        </authorList>
    </citation>
    <scope>NUCLEOTIDE SEQUENCE [LARGE SCALE GENOMIC DNA]</scope>
    <source>
        <strain evidence="7 12">32301_S10</strain>
    </source>
</reference>
<evidence type="ECO:0000313" key="4">
    <source>
        <dbReference type="EMBL" id="CKR63651.1"/>
    </source>
</evidence>
<evidence type="ECO:0000313" key="11">
    <source>
        <dbReference type="Proteomes" id="UP000050164"/>
    </source>
</evidence>
<evidence type="ECO:0000313" key="5">
    <source>
        <dbReference type="EMBL" id="COW74909.1"/>
    </source>
</evidence>
<dbReference type="Proteomes" id="UP000050164">
    <property type="component" value="Unassembled WGS sequence"/>
</dbReference>
<sequence length="139" mass="14110">MRPSRYAPLLCAMVLALAWLSAVAGCSRGGSSKAGRSSSVAGTLPAGVVGVSPAGVTTRVDAPAESTEEEYYQACHAARLWMDAQPGSGESLIEPYLAVVQASPSGVAGSWHIRWAALTPARQAAVIVAARAAANAECG</sequence>
<accession>A0A045K884</accession>
<protein>
    <submittedName>
        <fullName evidence="4 6">Lipoprotein LpqV</fullName>
    </submittedName>
</protein>
<feature type="signal peptide" evidence="1">
    <location>
        <begin position="1"/>
        <end position="24"/>
    </location>
</feature>
<keyword evidence="4" id="KW-0449">Lipoprotein</keyword>
<evidence type="ECO:0000256" key="1">
    <source>
        <dbReference type="SAM" id="SignalP"/>
    </source>
</evidence>
<dbReference type="Proteomes" id="UP000046947">
    <property type="component" value="Unassembled WGS sequence"/>
</dbReference>
<dbReference type="Proteomes" id="UP000671119">
    <property type="component" value="Unassembled WGS sequence"/>
</dbReference>
<evidence type="ECO:0000313" key="8">
    <source>
        <dbReference type="Proteomes" id="UP000044938"/>
    </source>
</evidence>
<keyword evidence="1" id="KW-0732">Signal</keyword>
<dbReference type="Proteomes" id="UP000049023">
    <property type="component" value="Unassembled WGS sequence"/>
</dbReference>
<reference evidence="8 9" key="1">
    <citation type="submission" date="2015-03" db="EMBL/GenBank/DDBJ databases">
        <authorList>
            <consortium name="Pathogen Informatics"/>
        </authorList>
    </citation>
    <scope>NUCLEOTIDE SEQUENCE [LARGE SCALE GENOMIC DNA]</scope>
    <source>
        <strain evidence="3 11">Bir 185</strain>
        <strain evidence="4 10">Bir 187</strain>
        <strain evidence="2 9">H09601792</strain>
        <strain evidence="5 8">M09401471</strain>
    </source>
</reference>
<evidence type="ECO:0000313" key="6">
    <source>
        <dbReference type="EMBL" id="MBP0683898.1"/>
    </source>
</evidence>
<dbReference type="EMBL" id="JAGIZI010000018">
    <property type="protein sequence ID" value="MBP0683898.1"/>
    <property type="molecule type" value="Genomic_DNA"/>
</dbReference>
<name>A0A045K884_MYCTX</name>
<dbReference type="RefSeq" id="WP_003405645.1">
    <property type="nucleotide sequence ID" value="NZ_AP018033.1"/>
</dbReference>
<evidence type="ECO:0000313" key="3">
    <source>
        <dbReference type="EMBL" id="CKR59954.1"/>
    </source>
</evidence>
<dbReference type="EMBL" id="CNFT01000368">
    <property type="protein sequence ID" value="CKR59954.1"/>
    <property type="molecule type" value="Genomic_DNA"/>
</dbReference>
<dbReference type="EMBL" id="QTBD01000138">
    <property type="protein sequence ID" value="REQ52972.1"/>
    <property type="molecule type" value="Genomic_DNA"/>
</dbReference>
<evidence type="ECO:0000313" key="7">
    <source>
        <dbReference type="EMBL" id="REQ52972.1"/>
    </source>
</evidence>
<evidence type="ECO:0000313" key="2">
    <source>
        <dbReference type="EMBL" id="CFE56670.1"/>
    </source>
</evidence>
<dbReference type="Pfam" id="PF17301">
    <property type="entry name" value="LpqV"/>
    <property type="match status" value="1"/>
</dbReference>
<organism evidence="4 10">
    <name type="scientific">Mycobacterium tuberculosis</name>
    <dbReference type="NCBI Taxonomy" id="1773"/>
    <lineage>
        <taxon>Bacteria</taxon>
        <taxon>Bacillati</taxon>
        <taxon>Actinomycetota</taxon>
        <taxon>Actinomycetes</taxon>
        <taxon>Mycobacteriales</taxon>
        <taxon>Mycobacteriaceae</taxon>
        <taxon>Mycobacterium</taxon>
        <taxon>Mycobacterium tuberculosis complex</taxon>
    </lineage>
</organism>
<reference evidence="7" key="3">
    <citation type="submission" date="2018-07" db="EMBL/GenBank/DDBJ databases">
        <authorList>
            <person name="Shah S."/>
            <person name="Brown T."/>
            <person name="Auld S."/>
            <person name="Bratton K."/>
            <person name="Narechania A."/>
            <person name="Mathema B."/>
            <person name="Gandhi N."/>
        </authorList>
    </citation>
    <scope>NUCLEOTIDE SEQUENCE</scope>
    <source>
        <strain evidence="7">32301_S10</strain>
    </source>
</reference>
<proteinExistence type="predicted"/>
<dbReference type="OMA" id="QACHAAK"/>
<dbReference type="PROSITE" id="PS51257">
    <property type="entry name" value="PROKAR_LIPOPROTEIN"/>
    <property type="match status" value="1"/>
</dbReference>
<evidence type="ECO:0000313" key="12">
    <source>
        <dbReference type="Proteomes" id="UP000256381"/>
    </source>
</evidence>
<dbReference type="InterPro" id="IPR020377">
    <property type="entry name" value="Uncharacterised_LpqV"/>
</dbReference>
<gene>
    <name evidence="4" type="primary">lpqV</name>
    <name evidence="7" type="ORF">DSJ38_09115</name>
    <name evidence="2" type="ORF">ERS007688_02546</name>
    <name evidence="5" type="ORF">ERS007720_03204</name>
    <name evidence="3" type="ORF">ERS027659_01813</name>
    <name evidence="4" type="ORF">ERS027661_01802</name>
    <name evidence="6" type="ORF">J8J21_12340</name>
</gene>
<evidence type="ECO:0000313" key="13">
    <source>
        <dbReference type="Proteomes" id="UP000671119"/>
    </source>
</evidence>
<dbReference type="EMBL" id="CNFU01000331">
    <property type="protein sequence ID" value="CKR63651.1"/>
    <property type="molecule type" value="Genomic_DNA"/>
</dbReference>
<dbReference type="AlphaFoldDB" id="A0A045K884"/>
<reference evidence="6 13" key="4">
    <citation type="submission" date="2021-03" db="EMBL/GenBank/DDBJ databases">
        <title>Whole Genome Sequencing of Mycobacterium tuberculosis clinical isolates from Arunachal Pradesh, India.</title>
        <authorList>
            <person name="Singh S."/>
            <person name="Mudliar S.R."/>
            <person name="Kulsum U."/>
            <person name="Rufai S.B."/>
            <person name="Singh P.K."/>
            <person name="Umpo M."/>
            <person name="Nyori M."/>
        </authorList>
    </citation>
    <scope>NUCLEOTIDE SEQUENCE [LARGE SCALE GENOMIC DNA]</scope>
    <source>
        <strain evidence="6 13">OMICS/BPL/0142/20/SP</strain>
    </source>
</reference>
<dbReference type="EMBL" id="CSAJ01000488">
    <property type="protein sequence ID" value="COW74909.1"/>
    <property type="molecule type" value="Genomic_DNA"/>
</dbReference>
<dbReference type="EMBL" id="CFOH01000435">
    <property type="protein sequence ID" value="CFE56670.1"/>
    <property type="molecule type" value="Genomic_DNA"/>
</dbReference>
<dbReference type="Proteomes" id="UP000044938">
    <property type="component" value="Unassembled WGS sequence"/>
</dbReference>